<evidence type="ECO:0000313" key="1">
    <source>
        <dbReference type="EMBL" id="QTL97488.1"/>
    </source>
</evidence>
<dbReference type="Gene3D" id="2.60.40.4350">
    <property type="match status" value="1"/>
</dbReference>
<keyword evidence="2" id="KW-1185">Reference proteome</keyword>
<protein>
    <submittedName>
        <fullName evidence="1">Type III-B CRISPR module-associated protein Cmr3</fullName>
    </submittedName>
</protein>
<dbReference type="InterPro" id="IPR019117">
    <property type="entry name" value="CRISPR-assoc_protein_Cmr3"/>
</dbReference>
<name>A0A8A7KD02_9FIRM</name>
<evidence type="ECO:0000313" key="2">
    <source>
        <dbReference type="Proteomes" id="UP000665020"/>
    </source>
</evidence>
<dbReference type="Pfam" id="PF09700">
    <property type="entry name" value="Cas_Cmr3"/>
    <property type="match status" value="1"/>
</dbReference>
<reference evidence="1" key="1">
    <citation type="submission" date="2019-12" db="EMBL/GenBank/DDBJ databases">
        <authorList>
            <person name="zhang j."/>
            <person name="sun C.M."/>
        </authorList>
    </citation>
    <scope>NUCLEOTIDE SEQUENCE</scope>
    <source>
        <strain evidence="1">NS-1</strain>
    </source>
</reference>
<proteinExistence type="predicted"/>
<sequence>MISKMKMLKIKPNDNLFFGDGKRFDKGESAWLHSKLLPYPSAFKGAIASVMLKLNKIRRDNYIGKQYDAKNDPRKYLRIGRVFLYDEKNYDLYMPAPLDLFINKKNKCKYGLFSKITKNYTSSLNELEYLLYSPGKQFERVEDSYINHRSFYNSYLNTYDSIGFISREQIISSAYKVGIQKDRKKGNAQEDHLYRIDLTEFKGDSWSYLVEYDIKDKWWEGSKINSLGDGYLKLGGENKSCKYYELSAEKIINHYSKMDRLINETEFVKLYFMSPVIFNNGSFKPSFTDLKIDITVVGASTVKPYYIGGFDMKKKNQNLCVRLCQKEQCIY</sequence>
<dbReference type="Gene3D" id="3.30.70.2940">
    <property type="match status" value="1"/>
</dbReference>
<dbReference type="EMBL" id="CP046640">
    <property type="protein sequence ID" value="QTL97488.1"/>
    <property type="molecule type" value="Genomic_DNA"/>
</dbReference>
<dbReference type="AlphaFoldDB" id="A0A8A7KD02"/>
<accession>A0A8A7KD02</accession>
<dbReference type="KEGG" id="ifn:GM661_05565"/>
<organism evidence="1 2">
    <name type="scientific">Iocasia fonsfrigidae</name>
    <dbReference type="NCBI Taxonomy" id="2682810"/>
    <lineage>
        <taxon>Bacteria</taxon>
        <taxon>Bacillati</taxon>
        <taxon>Bacillota</taxon>
        <taxon>Clostridia</taxon>
        <taxon>Halanaerobiales</taxon>
        <taxon>Halanaerobiaceae</taxon>
        <taxon>Iocasia</taxon>
    </lineage>
</organism>
<gene>
    <name evidence="1" type="ORF">GM661_05565</name>
</gene>
<dbReference type="Proteomes" id="UP000665020">
    <property type="component" value="Chromosome"/>
</dbReference>